<dbReference type="InterPro" id="IPR045242">
    <property type="entry name" value="Syntaxin"/>
</dbReference>
<dbReference type="SMART" id="SM00397">
    <property type="entry name" value="t_SNARE"/>
    <property type="match status" value="1"/>
</dbReference>
<organism evidence="10 11">
    <name type="scientific">Candolleomyces aberdarensis</name>
    <dbReference type="NCBI Taxonomy" id="2316362"/>
    <lineage>
        <taxon>Eukaryota</taxon>
        <taxon>Fungi</taxon>
        <taxon>Dikarya</taxon>
        <taxon>Basidiomycota</taxon>
        <taxon>Agaricomycotina</taxon>
        <taxon>Agaricomycetes</taxon>
        <taxon>Agaricomycetidae</taxon>
        <taxon>Agaricales</taxon>
        <taxon>Agaricineae</taxon>
        <taxon>Psathyrellaceae</taxon>
        <taxon>Candolleomyces</taxon>
    </lineage>
</organism>
<feature type="transmembrane region" description="Helical" evidence="8">
    <location>
        <begin position="318"/>
        <end position="337"/>
    </location>
</feature>
<evidence type="ECO:0000256" key="4">
    <source>
        <dbReference type="ARBA" id="ARBA00022692"/>
    </source>
</evidence>
<comment type="caution">
    <text evidence="10">The sequence shown here is derived from an EMBL/GenBank/DDBJ whole genome shotgun (WGS) entry which is preliminary data.</text>
</comment>
<gene>
    <name evidence="10" type="ORF">EST38_g3284</name>
</gene>
<evidence type="ECO:0000256" key="5">
    <source>
        <dbReference type="ARBA" id="ARBA00022989"/>
    </source>
</evidence>
<accession>A0A4Q2DUK5</accession>
<dbReference type="Pfam" id="PF05739">
    <property type="entry name" value="SNARE"/>
    <property type="match status" value="1"/>
</dbReference>
<feature type="domain" description="T-SNARE coiled-coil homology" evidence="9">
    <location>
        <begin position="247"/>
        <end position="309"/>
    </location>
</feature>
<evidence type="ECO:0000256" key="6">
    <source>
        <dbReference type="ARBA" id="ARBA00023054"/>
    </source>
</evidence>
<dbReference type="PANTHER" id="PTHR19957:SF3">
    <property type="entry name" value="SYNTAXIN-5"/>
    <property type="match status" value="1"/>
</dbReference>
<dbReference type="PROSITE" id="PS50192">
    <property type="entry name" value="T_SNARE"/>
    <property type="match status" value="1"/>
</dbReference>
<dbReference type="GO" id="GO:0000149">
    <property type="term" value="F:SNARE binding"/>
    <property type="evidence" value="ECO:0007669"/>
    <property type="project" value="TreeGrafter"/>
</dbReference>
<evidence type="ECO:0000313" key="11">
    <source>
        <dbReference type="Proteomes" id="UP000290288"/>
    </source>
</evidence>
<dbReference type="Proteomes" id="UP000290288">
    <property type="component" value="Unassembled WGS sequence"/>
</dbReference>
<dbReference type="GO" id="GO:0031201">
    <property type="term" value="C:SNARE complex"/>
    <property type="evidence" value="ECO:0007669"/>
    <property type="project" value="TreeGrafter"/>
</dbReference>
<dbReference type="SUPFAM" id="SSF47661">
    <property type="entry name" value="t-snare proteins"/>
    <property type="match status" value="1"/>
</dbReference>
<keyword evidence="6" id="KW-0175">Coiled coil</keyword>
<dbReference type="GO" id="GO:0006886">
    <property type="term" value="P:intracellular protein transport"/>
    <property type="evidence" value="ECO:0007669"/>
    <property type="project" value="TreeGrafter"/>
</dbReference>
<keyword evidence="7 8" id="KW-0472">Membrane</keyword>
<protein>
    <recommendedName>
        <fullName evidence="9">t-SNARE coiled-coil homology domain-containing protein</fullName>
    </recommendedName>
</protein>
<dbReference type="GO" id="GO:0000139">
    <property type="term" value="C:Golgi membrane"/>
    <property type="evidence" value="ECO:0007669"/>
    <property type="project" value="TreeGrafter"/>
</dbReference>
<dbReference type="EMBL" id="SDEE01000067">
    <property type="protein sequence ID" value="RXW22595.1"/>
    <property type="molecule type" value="Genomic_DNA"/>
</dbReference>
<dbReference type="STRING" id="2316362.A0A4Q2DUK5"/>
<keyword evidence="3" id="KW-0813">Transport</keyword>
<evidence type="ECO:0000256" key="2">
    <source>
        <dbReference type="ARBA" id="ARBA00009063"/>
    </source>
</evidence>
<dbReference type="CDD" id="cd15844">
    <property type="entry name" value="SNARE_syntaxin5"/>
    <property type="match status" value="1"/>
</dbReference>
<dbReference type="PANTHER" id="PTHR19957">
    <property type="entry name" value="SYNTAXIN"/>
    <property type="match status" value="1"/>
</dbReference>
<evidence type="ECO:0000256" key="3">
    <source>
        <dbReference type="ARBA" id="ARBA00022448"/>
    </source>
</evidence>
<keyword evidence="4 8" id="KW-0812">Transmembrane</keyword>
<evidence type="ECO:0000313" key="10">
    <source>
        <dbReference type="EMBL" id="RXW22595.1"/>
    </source>
</evidence>
<sequence>MTSIQDRTNEFKTCVESIRSRSTLGNRGMEAKQRLLQNRSGTKSEFSRIASTIGKEISSTSLKLNKLGQLAKRKTLFDDRPVEISELTFIIKQDIAGINKQIAQLQAHAKQQEAKSASTSAEGKQIEEHNKNIIMMLQSKLADTSMTFKDVLEVRTQNMKESKSRTEQFMYTASTAANHPPSMLYNTQRGGADPMGDGSVAKFDPKGKGRAAQNGDMLALDLDSAEEGTGNANGSAFMQMQLVEQQDSYIQQRSTAIESIESTIAELGQIFTQLAHMVAEQGERVQRIDADTQDIADNVRMGHNELLKYWGRISNDRWLMLKIFGVLIVFFLLFILVS</sequence>
<dbReference type="GO" id="GO:0048278">
    <property type="term" value="P:vesicle docking"/>
    <property type="evidence" value="ECO:0007669"/>
    <property type="project" value="TreeGrafter"/>
</dbReference>
<comment type="subcellular location">
    <subcellularLocation>
        <location evidence="1">Membrane</location>
        <topology evidence="1">Single-pass type IV membrane protein</topology>
    </subcellularLocation>
</comment>
<evidence type="ECO:0000256" key="7">
    <source>
        <dbReference type="ARBA" id="ARBA00023136"/>
    </source>
</evidence>
<dbReference type="GO" id="GO:0005484">
    <property type="term" value="F:SNAP receptor activity"/>
    <property type="evidence" value="ECO:0007669"/>
    <property type="project" value="TreeGrafter"/>
</dbReference>
<proteinExistence type="inferred from homology"/>
<evidence type="ECO:0000259" key="9">
    <source>
        <dbReference type="PROSITE" id="PS50192"/>
    </source>
</evidence>
<evidence type="ECO:0000256" key="1">
    <source>
        <dbReference type="ARBA" id="ARBA00004211"/>
    </source>
</evidence>
<dbReference type="Gene3D" id="1.20.58.70">
    <property type="match status" value="1"/>
</dbReference>
<comment type="similarity">
    <text evidence="2">Belongs to the syntaxin family.</text>
</comment>
<keyword evidence="5 8" id="KW-1133">Transmembrane helix</keyword>
<dbReference type="OrthoDB" id="421009at2759"/>
<keyword evidence="11" id="KW-1185">Reference proteome</keyword>
<dbReference type="InterPro" id="IPR021538">
    <property type="entry name" value="Syntaxin-5_N"/>
</dbReference>
<name>A0A4Q2DUK5_9AGAR</name>
<dbReference type="InterPro" id="IPR000727">
    <property type="entry name" value="T_SNARE_dom"/>
</dbReference>
<reference evidence="10 11" key="1">
    <citation type="submission" date="2019-01" db="EMBL/GenBank/DDBJ databases">
        <title>Draft genome sequence of Psathyrella aberdarensis IHI B618.</title>
        <authorList>
            <person name="Buettner E."/>
            <person name="Kellner H."/>
        </authorList>
    </citation>
    <scope>NUCLEOTIDE SEQUENCE [LARGE SCALE GENOMIC DNA]</scope>
    <source>
        <strain evidence="10 11">IHI B618</strain>
    </source>
</reference>
<evidence type="ECO:0000256" key="8">
    <source>
        <dbReference type="SAM" id="Phobius"/>
    </source>
</evidence>
<dbReference type="AlphaFoldDB" id="A0A4Q2DUK5"/>
<dbReference type="InterPro" id="IPR010989">
    <property type="entry name" value="SNARE"/>
</dbReference>
<dbReference type="Pfam" id="PF11416">
    <property type="entry name" value="Syntaxin-5_N"/>
    <property type="match status" value="1"/>
</dbReference>
<dbReference type="GO" id="GO:0006906">
    <property type="term" value="P:vesicle fusion"/>
    <property type="evidence" value="ECO:0007669"/>
    <property type="project" value="TreeGrafter"/>
</dbReference>
<dbReference type="GO" id="GO:0006888">
    <property type="term" value="P:endoplasmic reticulum to Golgi vesicle-mediated transport"/>
    <property type="evidence" value="ECO:0007669"/>
    <property type="project" value="TreeGrafter"/>
</dbReference>